<dbReference type="Pfam" id="PF26078">
    <property type="entry name" value="Baseplate_J_M"/>
    <property type="match status" value="1"/>
</dbReference>
<reference evidence="6 8" key="2">
    <citation type="submission" date="2019-02" db="EMBL/GenBank/DDBJ databases">
        <authorList>
            <consortium name="Pathogen Informatics"/>
        </authorList>
    </citation>
    <scope>NUCLEOTIDE SEQUENCE [LARGE SCALE GENOMIC DNA]</scope>
    <source>
        <strain evidence="8">clo34</strain>
        <strain evidence="6">Clo34</strain>
        <strain evidence="5 7">VRECD0157</strain>
    </source>
</reference>
<dbReference type="EMBL" id="LK933533">
    <property type="protein sequence ID" value="CDT81620.1"/>
    <property type="molecule type" value="Genomic_DNA"/>
</dbReference>
<sequence length="349" mass="39171">MFELMTFENIIKRMLDSVPDTFDKREGSIIYNALAPVAIELTETYIAMDELLDQTFVDTASYYYLEKRCKERGITPLEATNTIAKGVFNIDIPIDSRFNLGEYNYVAIERISEGIYKMKCETAGPIFELGQLIPIEYIDKLETAELTEILINGEDEESEDSLRQRYYDSLNSQSFGGNMQNYKDEVNKIQDVGGVKVYPVWDGGGTVKLVIINSNFKVPSEDLVNLVQEEIDPIGHQGQGLGLAPIGHKVTVTGVVSTTINISAEITYKNGYTWENIKSIAEEAIDDYLNELNMSWEDEENLIVRISQIETRLLSIDGVLDIANTMINEVKSNLTINSNSIVVRGEVVG</sequence>
<evidence type="ECO:0000313" key="6">
    <source>
        <dbReference type="EMBL" id="VFD36817.1"/>
    </source>
</evidence>
<reference evidence="4" key="1">
    <citation type="submission" date="2014-07" db="EMBL/GenBank/DDBJ databases">
        <authorList>
            <person name="Monot Marc"/>
        </authorList>
    </citation>
    <scope>NUCLEOTIDE SEQUENCE</scope>
    <source>
        <strain evidence="4">7032989</strain>
    </source>
</reference>
<dbReference type="Proteomes" id="UP000411588">
    <property type="component" value="Unassembled WGS sequence"/>
</dbReference>
<dbReference type="Proteomes" id="UP000189137">
    <property type="component" value="Unassembled WGS sequence"/>
</dbReference>
<accession>A0A069AVC8</accession>
<evidence type="ECO:0000313" key="4">
    <source>
        <dbReference type="EMBL" id="CDT81620.1"/>
    </source>
</evidence>
<dbReference type="PATRIC" id="fig|1496.897.peg.1529"/>
<evidence type="ECO:0000313" key="5">
    <source>
        <dbReference type="EMBL" id="SJT25896.1"/>
    </source>
</evidence>
<dbReference type="AlphaFoldDB" id="A0A069AVC8"/>
<dbReference type="PANTHER" id="PTHR37829">
    <property type="entry name" value="PHAGE-LIKE ELEMENT PBSX PROTEIN XKDT"/>
    <property type="match status" value="1"/>
</dbReference>
<organism evidence="4">
    <name type="scientific">Clostridioides difficile</name>
    <name type="common">Peptoclostridium difficile</name>
    <dbReference type="NCBI Taxonomy" id="1496"/>
    <lineage>
        <taxon>Bacteria</taxon>
        <taxon>Bacillati</taxon>
        <taxon>Bacillota</taxon>
        <taxon>Clostridia</taxon>
        <taxon>Peptostreptococcales</taxon>
        <taxon>Peptostreptococcaceae</taxon>
        <taxon>Clostridioides</taxon>
    </lineage>
</organism>
<evidence type="ECO:0000259" key="3">
    <source>
        <dbReference type="Pfam" id="PF26079"/>
    </source>
</evidence>
<gene>
    <name evidence="4" type="ORF">BN1095_890022</name>
    <name evidence="6" type="ORF">SAMEA1402399_04232</name>
    <name evidence="5" type="ORF">SAMEA3375112_04107</name>
</gene>
<feature type="domain" description="Baseplate J-like C-terminal" evidence="3">
    <location>
        <begin position="260"/>
        <end position="348"/>
    </location>
</feature>
<evidence type="ECO:0000313" key="8">
    <source>
        <dbReference type="Proteomes" id="UP000411588"/>
    </source>
</evidence>
<dbReference type="InterPro" id="IPR052399">
    <property type="entry name" value="Phage_Baseplate_Assmbl_Protein"/>
</dbReference>
<protein>
    <submittedName>
        <fullName evidence="4 6">Baseplate assembly protein</fullName>
    </submittedName>
    <submittedName>
        <fullName evidence="5">Uncharacterized homolog of phage Mu protein gp47</fullName>
    </submittedName>
</protein>
<proteinExistence type="inferred from homology"/>
<dbReference type="EMBL" id="CAADAN010000045">
    <property type="protein sequence ID" value="VFD36817.1"/>
    <property type="molecule type" value="Genomic_DNA"/>
</dbReference>
<dbReference type="InterPro" id="IPR058530">
    <property type="entry name" value="Baseplate_J-like_C"/>
</dbReference>
<dbReference type="InterPro" id="IPR058531">
    <property type="entry name" value="Baseplate_J_M"/>
</dbReference>
<evidence type="ECO:0000259" key="2">
    <source>
        <dbReference type="Pfam" id="PF26078"/>
    </source>
</evidence>
<dbReference type="EMBL" id="FUPS01000021">
    <property type="protein sequence ID" value="SJT25896.1"/>
    <property type="molecule type" value="Genomic_DNA"/>
</dbReference>
<comment type="similarity">
    <text evidence="1">Belongs to the Mu gp47/PBSX XkdT family.</text>
</comment>
<dbReference type="Pfam" id="PF26079">
    <property type="entry name" value="Baseplate_J_C"/>
    <property type="match status" value="1"/>
</dbReference>
<dbReference type="RefSeq" id="WP_009896661.1">
    <property type="nucleotide sequence ID" value="NZ_AP031492.1"/>
</dbReference>
<evidence type="ECO:0000256" key="1">
    <source>
        <dbReference type="ARBA" id="ARBA00038087"/>
    </source>
</evidence>
<feature type="domain" description="Baseplate J-like central" evidence="2">
    <location>
        <begin position="174"/>
        <end position="253"/>
    </location>
</feature>
<evidence type="ECO:0000313" key="7">
    <source>
        <dbReference type="Proteomes" id="UP000189137"/>
    </source>
</evidence>
<name>A0A069AVC8_CLODI</name>
<dbReference type="PANTHER" id="PTHR37829:SF3">
    <property type="entry name" value="PROTEIN JAYE-RELATED"/>
    <property type="match status" value="1"/>
</dbReference>